<dbReference type="GO" id="GO:0005524">
    <property type="term" value="F:ATP binding"/>
    <property type="evidence" value="ECO:0007669"/>
    <property type="project" value="UniProtKB-UniRule"/>
</dbReference>
<dbReference type="EMBL" id="MCFL01000004">
    <property type="protein sequence ID" value="ORZ39822.1"/>
    <property type="molecule type" value="Genomic_DNA"/>
</dbReference>
<gene>
    <name evidence="12" type="ORF">BCR44DRAFT_126178</name>
</gene>
<dbReference type="InterPro" id="IPR017441">
    <property type="entry name" value="Protein_kinase_ATP_BS"/>
</dbReference>
<evidence type="ECO:0000313" key="13">
    <source>
        <dbReference type="Proteomes" id="UP000193411"/>
    </source>
</evidence>
<dbReference type="Pfam" id="PF00069">
    <property type="entry name" value="Pkinase"/>
    <property type="match status" value="1"/>
</dbReference>
<evidence type="ECO:0000256" key="2">
    <source>
        <dbReference type="ARBA" id="ARBA00022553"/>
    </source>
</evidence>
<dbReference type="InterPro" id="IPR008271">
    <property type="entry name" value="Ser/Thr_kinase_AS"/>
</dbReference>
<dbReference type="Gene3D" id="1.10.510.10">
    <property type="entry name" value="Transferase(Phosphotransferase) domain 1"/>
    <property type="match status" value="1"/>
</dbReference>
<keyword evidence="5 12" id="KW-0418">Kinase</keyword>
<evidence type="ECO:0000313" key="12">
    <source>
        <dbReference type="EMBL" id="ORZ39822.1"/>
    </source>
</evidence>
<dbReference type="STRING" id="765915.A0A1Y2I348"/>
<evidence type="ECO:0000256" key="8">
    <source>
        <dbReference type="RuleBase" id="RU000304"/>
    </source>
</evidence>
<dbReference type="AlphaFoldDB" id="A0A1Y2I348"/>
<name>A0A1Y2I348_9FUNG</name>
<dbReference type="FunFam" id="1.10.510.10:FF:000008">
    <property type="entry name" value="Non-specific serine/threonine protein kinase"/>
    <property type="match status" value="1"/>
</dbReference>
<accession>A0A1Y2I348</accession>
<feature type="region of interest" description="Disordered" evidence="9">
    <location>
        <begin position="1"/>
        <end position="25"/>
    </location>
</feature>
<comment type="similarity">
    <text evidence="8">Belongs to the protein kinase superfamily.</text>
</comment>
<dbReference type="Proteomes" id="UP000193411">
    <property type="component" value="Unassembled WGS sequence"/>
</dbReference>
<keyword evidence="1 8" id="KW-0723">Serine/threonine-protein kinase</keyword>
<feature type="domain" description="Protein kinase" evidence="10">
    <location>
        <begin position="35"/>
        <end position="289"/>
    </location>
</feature>
<feature type="binding site" evidence="7">
    <location>
        <position position="64"/>
    </location>
    <ligand>
        <name>ATP</name>
        <dbReference type="ChEBI" id="CHEBI:30616"/>
    </ligand>
</feature>
<dbReference type="SMART" id="SM00133">
    <property type="entry name" value="S_TK_X"/>
    <property type="match status" value="1"/>
</dbReference>
<reference evidence="12 13" key="1">
    <citation type="submission" date="2016-07" db="EMBL/GenBank/DDBJ databases">
        <title>Pervasive Adenine N6-methylation of Active Genes in Fungi.</title>
        <authorList>
            <consortium name="DOE Joint Genome Institute"/>
            <person name="Mondo S.J."/>
            <person name="Dannebaum R.O."/>
            <person name="Kuo R.C."/>
            <person name="Labutti K."/>
            <person name="Haridas S."/>
            <person name="Kuo A."/>
            <person name="Salamov A."/>
            <person name="Ahrendt S.R."/>
            <person name="Lipzen A."/>
            <person name="Sullivan W."/>
            <person name="Andreopoulos W.B."/>
            <person name="Clum A."/>
            <person name="Lindquist E."/>
            <person name="Daum C."/>
            <person name="Ramamoorthy G.K."/>
            <person name="Gryganskyi A."/>
            <person name="Culley D."/>
            <person name="Magnuson J.K."/>
            <person name="James T.Y."/>
            <person name="O'Malley M.A."/>
            <person name="Stajich J.E."/>
            <person name="Spatafora J.W."/>
            <person name="Visel A."/>
            <person name="Grigoriev I.V."/>
        </authorList>
    </citation>
    <scope>NUCLEOTIDE SEQUENCE [LARGE SCALE GENOMIC DNA]</scope>
    <source>
        <strain evidence="12 13">PL171</strain>
    </source>
</reference>
<dbReference type="SUPFAM" id="SSF56112">
    <property type="entry name" value="Protein kinase-like (PK-like)"/>
    <property type="match status" value="1"/>
</dbReference>
<dbReference type="GO" id="GO:0004674">
    <property type="term" value="F:protein serine/threonine kinase activity"/>
    <property type="evidence" value="ECO:0007669"/>
    <property type="project" value="UniProtKB-KW"/>
</dbReference>
<keyword evidence="6 7" id="KW-0067">ATP-binding</keyword>
<proteinExistence type="inferred from homology"/>
<sequence>MTGANTGTLTSDTASHRSVSTRSRSKSSRATIDDFEFHRVLGKGKYGKVLLCSHKVSKKVFAIKVIQKDAESEDTARTESEILRSIKHPFIVGLHFAFQNPERLYLVMEYVNGGELFFHLSQSGRFPEKRAKFYAAEIILALQCLHGKGVVYRDLKLENILLDKEGHIKIADFGLSRLYTKEDETRTFSMAGTLEYFAPEVIEGVNYSFPADWWAFGVILFELLCGYHPFYNPNPDILYQLILRAPLEFPSFTSGKAADLITRLLDRDYKRRLGSGKLGSREIQQHPFFKDIDWTKLFRKELPPPWRPDVADDFDVKFFDAEFTSEAIEDEDVKGH</sequence>
<organism evidence="12 13">
    <name type="scientific">Catenaria anguillulae PL171</name>
    <dbReference type="NCBI Taxonomy" id="765915"/>
    <lineage>
        <taxon>Eukaryota</taxon>
        <taxon>Fungi</taxon>
        <taxon>Fungi incertae sedis</taxon>
        <taxon>Blastocladiomycota</taxon>
        <taxon>Blastocladiomycetes</taxon>
        <taxon>Blastocladiales</taxon>
        <taxon>Catenariaceae</taxon>
        <taxon>Catenaria</taxon>
    </lineage>
</organism>
<evidence type="ECO:0000259" key="10">
    <source>
        <dbReference type="PROSITE" id="PS50011"/>
    </source>
</evidence>
<feature type="domain" description="AGC-kinase C-terminal" evidence="11">
    <location>
        <begin position="290"/>
        <end position="336"/>
    </location>
</feature>
<dbReference type="PROSITE" id="PS00108">
    <property type="entry name" value="PROTEIN_KINASE_ST"/>
    <property type="match status" value="1"/>
</dbReference>
<dbReference type="PROSITE" id="PS00107">
    <property type="entry name" value="PROTEIN_KINASE_ATP"/>
    <property type="match status" value="1"/>
</dbReference>
<evidence type="ECO:0000256" key="9">
    <source>
        <dbReference type="SAM" id="MobiDB-lite"/>
    </source>
</evidence>
<keyword evidence="2" id="KW-0597">Phosphoprotein</keyword>
<evidence type="ECO:0000256" key="3">
    <source>
        <dbReference type="ARBA" id="ARBA00022679"/>
    </source>
</evidence>
<dbReference type="OrthoDB" id="63267at2759"/>
<dbReference type="SMART" id="SM00220">
    <property type="entry name" value="S_TKc"/>
    <property type="match status" value="1"/>
</dbReference>
<dbReference type="PROSITE" id="PS51285">
    <property type="entry name" value="AGC_KINASE_CTER"/>
    <property type="match status" value="1"/>
</dbReference>
<evidence type="ECO:0000259" key="11">
    <source>
        <dbReference type="PROSITE" id="PS51285"/>
    </source>
</evidence>
<keyword evidence="4 7" id="KW-0547">Nucleotide-binding</keyword>
<dbReference type="InterPro" id="IPR000961">
    <property type="entry name" value="AGC-kinase_C"/>
</dbReference>
<protein>
    <submittedName>
        <fullName evidence="12">Kinase-like domain-containing protein</fullName>
    </submittedName>
</protein>
<keyword evidence="13" id="KW-1185">Reference proteome</keyword>
<evidence type="ECO:0000256" key="7">
    <source>
        <dbReference type="PROSITE-ProRule" id="PRU10141"/>
    </source>
</evidence>
<evidence type="ECO:0000256" key="4">
    <source>
        <dbReference type="ARBA" id="ARBA00022741"/>
    </source>
</evidence>
<dbReference type="PROSITE" id="PS50011">
    <property type="entry name" value="PROTEIN_KINASE_DOM"/>
    <property type="match status" value="1"/>
</dbReference>
<dbReference type="PANTHER" id="PTHR24351">
    <property type="entry name" value="RIBOSOMAL PROTEIN S6 KINASE"/>
    <property type="match status" value="1"/>
</dbReference>
<dbReference type="InterPro" id="IPR000719">
    <property type="entry name" value="Prot_kinase_dom"/>
</dbReference>
<comment type="caution">
    <text evidence="12">The sequence shown here is derived from an EMBL/GenBank/DDBJ whole genome shotgun (WGS) entry which is preliminary data.</text>
</comment>
<dbReference type="InterPro" id="IPR011009">
    <property type="entry name" value="Kinase-like_dom_sf"/>
</dbReference>
<dbReference type="FunFam" id="3.30.200.20:FF:000042">
    <property type="entry name" value="Aurora kinase A"/>
    <property type="match status" value="1"/>
</dbReference>
<evidence type="ECO:0000256" key="1">
    <source>
        <dbReference type="ARBA" id="ARBA00022527"/>
    </source>
</evidence>
<evidence type="ECO:0000256" key="5">
    <source>
        <dbReference type="ARBA" id="ARBA00022777"/>
    </source>
</evidence>
<evidence type="ECO:0000256" key="6">
    <source>
        <dbReference type="ARBA" id="ARBA00022840"/>
    </source>
</evidence>
<keyword evidence="3" id="KW-0808">Transferase</keyword>
<feature type="compositionally biased region" description="Polar residues" evidence="9">
    <location>
        <begin position="1"/>
        <end position="13"/>
    </location>
</feature>
<dbReference type="Gene3D" id="3.30.200.20">
    <property type="entry name" value="Phosphorylase Kinase, domain 1"/>
    <property type="match status" value="1"/>
</dbReference>